<accession>B6WYJ8</accession>
<evidence type="ECO:0000313" key="1">
    <source>
        <dbReference type="EMBL" id="EEB31947.1"/>
    </source>
</evidence>
<dbReference type="HOGENOM" id="CLU_2478308_0_0_7"/>
<dbReference type="AlphaFoldDB" id="B6WYJ8"/>
<name>B6WYJ8_9BACT</name>
<comment type="caution">
    <text evidence="1">The sequence shown here is derived from an EMBL/GenBank/DDBJ whole genome shotgun (WGS) entry which is preliminary data.</text>
</comment>
<sequence>MKIPKRREAEAKKARAYAMPEIAAAQRQALHIQAVPRQRHTPPTFLSKNGLPRRVRHLLAARECCCFPTLHRGRKQPPFPPVPSRKP</sequence>
<organism evidence="1 2">
    <name type="scientific">Desulfovibrio piger ATCC 29098</name>
    <dbReference type="NCBI Taxonomy" id="411464"/>
    <lineage>
        <taxon>Bacteria</taxon>
        <taxon>Pseudomonadati</taxon>
        <taxon>Thermodesulfobacteriota</taxon>
        <taxon>Desulfovibrionia</taxon>
        <taxon>Desulfovibrionales</taxon>
        <taxon>Desulfovibrionaceae</taxon>
        <taxon>Desulfovibrio</taxon>
    </lineage>
</organism>
<gene>
    <name evidence="1" type="ORF">DESPIG_03184</name>
</gene>
<dbReference type="Proteomes" id="UP000003676">
    <property type="component" value="Unassembled WGS sequence"/>
</dbReference>
<reference evidence="1 2" key="2">
    <citation type="submission" date="2008-10" db="EMBL/GenBank/DDBJ databases">
        <authorList>
            <person name="Fulton L."/>
            <person name="Clifton S."/>
            <person name="Fulton B."/>
            <person name="Xu J."/>
            <person name="Minx P."/>
            <person name="Pepin K.H."/>
            <person name="Johnson M."/>
            <person name="Bhonagiri V."/>
            <person name="Nash W.E."/>
            <person name="Mardis E.R."/>
            <person name="Wilson R.K."/>
        </authorList>
    </citation>
    <scope>NUCLEOTIDE SEQUENCE [LARGE SCALE GENOMIC DNA]</scope>
    <source>
        <strain evidence="1 2">ATCC 29098</strain>
    </source>
</reference>
<proteinExistence type="predicted"/>
<protein>
    <submittedName>
        <fullName evidence="1">Uncharacterized protein</fullName>
    </submittedName>
</protein>
<reference evidence="1 2" key="1">
    <citation type="submission" date="2008-10" db="EMBL/GenBank/DDBJ databases">
        <title>Draft genome sequence of Desulvovibrio piger (ATCC 29098).</title>
        <authorList>
            <person name="Sudarsanam P."/>
            <person name="Ley R."/>
            <person name="Guruge J."/>
            <person name="Turnbaugh P.J."/>
            <person name="Mahowald M."/>
            <person name="Liep D."/>
            <person name="Gordon J."/>
        </authorList>
    </citation>
    <scope>NUCLEOTIDE SEQUENCE [LARGE SCALE GENOMIC DNA]</scope>
    <source>
        <strain evidence="1 2">ATCC 29098</strain>
    </source>
</reference>
<dbReference type="EMBL" id="ABXU01000126">
    <property type="protein sequence ID" value="EEB31947.1"/>
    <property type="molecule type" value="Genomic_DNA"/>
</dbReference>
<evidence type="ECO:0000313" key="2">
    <source>
        <dbReference type="Proteomes" id="UP000003676"/>
    </source>
</evidence>